<dbReference type="Proteomes" id="UP000070433">
    <property type="component" value="Chromosome"/>
</dbReference>
<dbReference type="Gene3D" id="3.40.190.10">
    <property type="entry name" value="Periplasmic binding protein-like II"/>
    <property type="match status" value="1"/>
</dbReference>
<name>A0A127JZA0_9BURK</name>
<dbReference type="PIRSF" id="PIRSF017082">
    <property type="entry name" value="YflP"/>
    <property type="match status" value="1"/>
</dbReference>
<dbReference type="EMBL" id="CP010951">
    <property type="protein sequence ID" value="AMO25288.1"/>
    <property type="molecule type" value="Genomic_DNA"/>
</dbReference>
<feature type="chain" id="PRO_5007449875" evidence="2">
    <location>
        <begin position="23"/>
        <end position="323"/>
    </location>
</feature>
<dbReference type="PANTHER" id="PTHR42928:SF5">
    <property type="entry name" value="BLR1237 PROTEIN"/>
    <property type="match status" value="1"/>
</dbReference>
<dbReference type="InterPro" id="IPR042100">
    <property type="entry name" value="Bug_dom1"/>
</dbReference>
<gene>
    <name evidence="3" type="ORF">UC35_06170</name>
</gene>
<dbReference type="Gene3D" id="3.40.190.150">
    <property type="entry name" value="Bordetella uptake gene, domain 1"/>
    <property type="match status" value="1"/>
</dbReference>
<dbReference type="PATRIC" id="fig|94132.3.peg.1246"/>
<keyword evidence="4" id="KW-1185">Reference proteome</keyword>
<dbReference type="SUPFAM" id="SSF53850">
    <property type="entry name" value="Periplasmic binding protein-like II"/>
    <property type="match status" value="1"/>
</dbReference>
<dbReference type="CDD" id="cd07012">
    <property type="entry name" value="PBP2_Bug_TTT"/>
    <property type="match status" value="1"/>
</dbReference>
<reference evidence="3 4" key="1">
    <citation type="journal article" date="2014" name="Int. J. Syst. Evol. Microbiol.">
        <title>Ramlibacter solisilvae sp. nov., isolated from forest soil, and emended description of the genus Ramlibacter.</title>
        <authorList>
            <person name="Lee H.J."/>
            <person name="Lee S.H."/>
            <person name="Lee S.S."/>
            <person name="Lee J.S."/>
            <person name="Kim Y."/>
            <person name="Kim S.C."/>
            <person name="Jeon C.O."/>
        </authorList>
    </citation>
    <scope>NUCLEOTIDE SEQUENCE [LARGE SCALE GENOMIC DNA]</scope>
    <source>
        <strain evidence="3 4">5-10</strain>
    </source>
</reference>
<feature type="signal peptide" evidence="2">
    <location>
        <begin position="1"/>
        <end position="22"/>
    </location>
</feature>
<protein>
    <submittedName>
        <fullName evidence="3">ABC transporter substrate-binding protein</fullName>
    </submittedName>
</protein>
<dbReference type="Pfam" id="PF03401">
    <property type="entry name" value="TctC"/>
    <property type="match status" value="1"/>
</dbReference>
<dbReference type="InterPro" id="IPR005064">
    <property type="entry name" value="BUG"/>
</dbReference>
<dbReference type="PANTHER" id="PTHR42928">
    <property type="entry name" value="TRICARBOXYLATE-BINDING PROTEIN"/>
    <property type="match status" value="1"/>
</dbReference>
<proteinExistence type="inferred from homology"/>
<comment type="similarity">
    <text evidence="1">Belongs to the UPF0065 (bug) family.</text>
</comment>
<accession>A0A127JZA0</accession>
<evidence type="ECO:0000256" key="1">
    <source>
        <dbReference type="ARBA" id="ARBA00006987"/>
    </source>
</evidence>
<dbReference type="AlphaFoldDB" id="A0A127JZA0"/>
<evidence type="ECO:0000256" key="2">
    <source>
        <dbReference type="SAM" id="SignalP"/>
    </source>
</evidence>
<organism evidence="3 4">
    <name type="scientific">Ramlibacter tataouinensis</name>
    <dbReference type="NCBI Taxonomy" id="94132"/>
    <lineage>
        <taxon>Bacteria</taxon>
        <taxon>Pseudomonadati</taxon>
        <taxon>Pseudomonadota</taxon>
        <taxon>Betaproteobacteria</taxon>
        <taxon>Burkholderiales</taxon>
        <taxon>Comamonadaceae</taxon>
        <taxon>Ramlibacter</taxon>
    </lineage>
</organism>
<sequence>MRLALARVLVLCFLTFPIAGIAQGSFPDRPIKLVVPFPPGGATDTLARVVGIALGDKLGQPVVIENKPGASTIVAAAYVAKTASDGYTLMLGSNSTLTLNPALRASLPYDAVRSFTFLGPVARMDLVVVVNHSSPLDSLKGLVQRATLSPDKVSYATFGAGSTVHFAAAMLSSSANVSMVHVPFNGSAPSLTALMGNQVDLAVDSLVASAPLIKAGKLRALAVLSEHRSPLVPEVPTAAESGYLNVNLESWFALMAPANLPAAVQRKLETALREVLEIPAVRQKLLELGLTATPGTGTSVISRIDRELPQMRAVAARANMRAD</sequence>
<evidence type="ECO:0000313" key="3">
    <source>
        <dbReference type="EMBL" id="AMO25288.1"/>
    </source>
</evidence>
<dbReference type="OrthoDB" id="8678477at2"/>
<keyword evidence="2" id="KW-0732">Signal</keyword>
<evidence type="ECO:0000313" key="4">
    <source>
        <dbReference type="Proteomes" id="UP000070433"/>
    </source>
</evidence>
<dbReference type="RefSeq" id="WP_061503700.1">
    <property type="nucleotide sequence ID" value="NZ_CP010951.1"/>
</dbReference>